<dbReference type="RefSeq" id="WP_096370237.1">
    <property type="nucleotide sequence ID" value="NZ_AP017624.1"/>
</dbReference>
<sequence length="153" mass="17056">MIPSANRLRLFSWPRGKALHSCLYAEVQQFYARQMRLLDLRDIGSHAKTFTKDATFEHIPGAGPVSTRAAIEKALLKWDSRAGDAIQRRHWLSMIDLASRSAGVIEASAYLIEINTRPGTKPAIAQSCMIHDKLTRVSGQLLISSRKVLEDGL</sequence>
<dbReference type="InterPro" id="IPR037401">
    <property type="entry name" value="SnoaL-like"/>
</dbReference>
<proteinExistence type="predicted"/>
<organism evidence="2 3">
    <name type="scientific">Mycobacterium ulcerans subsp. shinshuense</name>
    <dbReference type="NCBI Taxonomy" id="1124626"/>
    <lineage>
        <taxon>Bacteria</taxon>
        <taxon>Bacillati</taxon>
        <taxon>Actinomycetota</taxon>
        <taxon>Actinomycetes</taxon>
        <taxon>Mycobacteriales</taxon>
        <taxon>Mycobacteriaceae</taxon>
        <taxon>Mycobacterium</taxon>
        <taxon>Mycobacterium ulcerans group</taxon>
    </lineage>
</organism>
<evidence type="ECO:0000313" key="2">
    <source>
        <dbReference type="EMBL" id="BAV40757.1"/>
    </source>
</evidence>
<dbReference type="Pfam" id="PF13577">
    <property type="entry name" value="SnoaL_4"/>
    <property type="match status" value="1"/>
</dbReference>
<reference evidence="2 3" key="1">
    <citation type="submission" date="2016-08" db="EMBL/GenBank/DDBJ databases">
        <title>Complete genome sequence of Mycobacterium shinshuense, a subspecies of M. ulcerans.</title>
        <authorList>
            <person name="Yoshida M."/>
            <person name="Ogura Y."/>
            <person name="Hayashi T."/>
            <person name="Hoshino Y."/>
        </authorList>
    </citation>
    <scope>NUCLEOTIDE SEQUENCE [LARGE SCALE GENOMIC DNA]</scope>
    <source>
        <strain evidence="3">ATCC 33728</strain>
    </source>
</reference>
<evidence type="ECO:0000313" key="3">
    <source>
        <dbReference type="Proteomes" id="UP000218067"/>
    </source>
</evidence>
<accession>A0A1B4Y115</accession>
<dbReference type="CDD" id="cd00531">
    <property type="entry name" value="NTF2_like"/>
    <property type="match status" value="1"/>
</dbReference>
<dbReference type="EMBL" id="AP017624">
    <property type="protein sequence ID" value="BAV40757.1"/>
    <property type="molecule type" value="Genomic_DNA"/>
</dbReference>
<dbReference type="InterPro" id="IPR032710">
    <property type="entry name" value="NTF2-like_dom_sf"/>
</dbReference>
<protein>
    <recommendedName>
        <fullName evidence="1">SnoaL-like domain-containing protein</fullName>
    </recommendedName>
</protein>
<evidence type="ECO:0000259" key="1">
    <source>
        <dbReference type="Pfam" id="PF13577"/>
    </source>
</evidence>
<dbReference type="Proteomes" id="UP000218067">
    <property type="component" value="Chromosome"/>
</dbReference>
<dbReference type="GeneID" id="93436139"/>
<dbReference type="Gene3D" id="3.10.450.50">
    <property type="match status" value="1"/>
</dbReference>
<feature type="domain" description="SnoaL-like" evidence="1">
    <location>
        <begin position="24"/>
        <end position="147"/>
    </location>
</feature>
<gene>
    <name evidence="2" type="ORF">SHTP_1504</name>
</gene>
<dbReference type="AlphaFoldDB" id="A0A1B4Y115"/>
<dbReference type="SUPFAM" id="SSF54427">
    <property type="entry name" value="NTF2-like"/>
    <property type="match status" value="1"/>
</dbReference>
<name>A0A1B4Y115_MYCUL</name>